<dbReference type="AlphaFoldDB" id="A0A1W9YRK4"/>
<dbReference type="STRING" id="564198.BST17_22160"/>
<proteinExistence type="predicted"/>
<organism evidence="1 2">
    <name type="scientific">Mycolicibacterium bacteremicum</name>
    <name type="common">Mycobacterium bacteremicum</name>
    <dbReference type="NCBI Taxonomy" id="564198"/>
    <lineage>
        <taxon>Bacteria</taxon>
        <taxon>Bacillati</taxon>
        <taxon>Actinomycetota</taxon>
        <taxon>Actinomycetes</taxon>
        <taxon>Mycobacteriales</taxon>
        <taxon>Mycobacteriaceae</taxon>
        <taxon>Mycolicibacterium</taxon>
    </lineage>
</organism>
<evidence type="ECO:0000313" key="2">
    <source>
        <dbReference type="Proteomes" id="UP000192366"/>
    </source>
</evidence>
<gene>
    <name evidence="1" type="ORF">BST17_22160</name>
</gene>
<evidence type="ECO:0008006" key="3">
    <source>
        <dbReference type="Google" id="ProtNLM"/>
    </source>
</evidence>
<sequence length="184" mass="19475">MLRAAAVVIVIAAAALVWHKLPTPDDVYGPFDVHAGLQQQAVGRAITAEVGGVRIGPRIRKDRDTAPTLDALGVWVAVDAEAMTTRDDAVANVELLVGPNTYVPTDRLGGMLSSSLAPGIAMRSSWVFDVPADLVAPGSQSMSLRVWVGDGRMDSRLVIDIALDDPLVTRSDLIVIEPEVLTGT</sequence>
<dbReference type="Proteomes" id="UP000192366">
    <property type="component" value="Unassembled WGS sequence"/>
</dbReference>
<dbReference type="EMBL" id="MVHJ01000025">
    <property type="protein sequence ID" value="ORA02686.1"/>
    <property type="molecule type" value="Genomic_DNA"/>
</dbReference>
<comment type="caution">
    <text evidence="1">The sequence shown here is derived from an EMBL/GenBank/DDBJ whole genome shotgun (WGS) entry which is preliminary data.</text>
</comment>
<keyword evidence="2" id="KW-1185">Reference proteome</keyword>
<reference evidence="1 2" key="1">
    <citation type="submission" date="2017-02" db="EMBL/GenBank/DDBJ databases">
        <title>The new phylogeny of genus Mycobacterium.</title>
        <authorList>
            <person name="Tortoli E."/>
            <person name="Trovato A."/>
            <person name="Cirillo D.M."/>
        </authorList>
    </citation>
    <scope>NUCLEOTIDE SEQUENCE [LARGE SCALE GENOMIC DNA]</scope>
    <source>
        <strain evidence="1 2">DSM 45578</strain>
    </source>
</reference>
<evidence type="ECO:0000313" key="1">
    <source>
        <dbReference type="EMBL" id="ORA02686.1"/>
    </source>
</evidence>
<name>A0A1W9YRK4_MYCBA</name>
<accession>A0A1W9YRK4</accession>
<protein>
    <recommendedName>
        <fullName evidence="3">DUF4352 domain-containing protein</fullName>
    </recommendedName>
</protein>